<evidence type="ECO:0000256" key="1">
    <source>
        <dbReference type="ARBA" id="ARBA00004370"/>
    </source>
</evidence>
<evidence type="ECO:0000256" key="5">
    <source>
        <dbReference type="SAM" id="Phobius"/>
    </source>
</evidence>
<dbReference type="AlphaFoldDB" id="A0A1X0DTZ6"/>
<proteinExistence type="predicted"/>
<gene>
    <name evidence="7" type="ORF">BST25_04610</name>
</gene>
<feature type="transmembrane region" description="Helical" evidence="5">
    <location>
        <begin position="44"/>
        <end position="66"/>
    </location>
</feature>
<dbReference type="GO" id="GO:0016020">
    <property type="term" value="C:membrane"/>
    <property type="evidence" value="ECO:0007669"/>
    <property type="project" value="UniProtKB-SubCell"/>
</dbReference>
<dbReference type="InterPro" id="IPR006694">
    <property type="entry name" value="Fatty_acid_hydroxylase"/>
</dbReference>
<sequence length="264" mass="28831">MGALSVRGGIVVGLVVLAIIFVPLEQLFALRPRRILRAGWRTDVVHYLINGAALKVGVVAAVAVVGTVLRAFVPAPCRAAIAASPGWAQIVAALAIATVGGYAGHRAAHEVPLLWRFHRVHHSVRELDWLAANHLHPLDQIFIRSAAVLPLYALGFGRVSLGAFVVLTTLQAIFIHANVRLMFGPLRWVIATPQFHHWHHAREPRAYNSNYAGEFPAVDALFGTLYLPADRWPAQYGVDDGEPAGYLRQLVWPLRSRAAQAGRA</sequence>
<dbReference type="Proteomes" id="UP000192566">
    <property type="component" value="Unassembled WGS sequence"/>
</dbReference>
<keyword evidence="4 5" id="KW-0472">Membrane</keyword>
<feature type="transmembrane region" description="Helical" evidence="5">
    <location>
        <begin position="6"/>
        <end position="24"/>
    </location>
</feature>
<evidence type="ECO:0000313" key="8">
    <source>
        <dbReference type="Proteomes" id="UP000192566"/>
    </source>
</evidence>
<evidence type="ECO:0000256" key="2">
    <source>
        <dbReference type="ARBA" id="ARBA00022692"/>
    </source>
</evidence>
<evidence type="ECO:0000256" key="3">
    <source>
        <dbReference type="ARBA" id="ARBA00022989"/>
    </source>
</evidence>
<keyword evidence="2 5" id="KW-0812">Transmembrane</keyword>
<dbReference type="InterPro" id="IPR050307">
    <property type="entry name" value="Sterol_Desaturase_Related"/>
</dbReference>
<comment type="caution">
    <text evidence="7">The sequence shown here is derived from an EMBL/GenBank/DDBJ whole genome shotgun (WGS) entry which is preliminary data.</text>
</comment>
<feature type="domain" description="Fatty acid hydroxylase" evidence="6">
    <location>
        <begin position="91"/>
        <end position="224"/>
    </location>
</feature>
<dbReference type="GO" id="GO:0016491">
    <property type="term" value="F:oxidoreductase activity"/>
    <property type="evidence" value="ECO:0007669"/>
    <property type="project" value="InterPro"/>
</dbReference>
<evidence type="ECO:0000259" key="6">
    <source>
        <dbReference type="Pfam" id="PF04116"/>
    </source>
</evidence>
<accession>A0A1X0DTZ6</accession>
<reference evidence="7 8" key="1">
    <citation type="submission" date="2017-02" db="EMBL/GenBank/DDBJ databases">
        <title>The new phylogeny of genus Mycobacterium.</title>
        <authorList>
            <person name="Tortoli E."/>
            <person name="Trovato A."/>
            <person name="Cirillo D.M."/>
        </authorList>
    </citation>
    <scope>NUCLEOTIDE SEQUENCE [LARGE SCALE GENOMIC DNA]</scope>
    <source>
        <strain evidence="7 8">DSM 44471</strain>
    </source>
</reference>
<name>A0A1X0DTZ6_MYCHE</name>
<comment type="subcellular location">
    <subcellularLocation>
        <location evidence="1">Membrane</location>
    </subcellularLocation>
</comment>
<dbReference type="PANTHER" id="PTHR11863">
    <property type="entry name" value="STEROL DESATURASE"/>
    <property type="match status" value="1"/>
</dbReference>
<evidence type="ECO:0000313" key="7">
    <source>
        <dbReference type="EMBL" id="ORA75805.1"/>
    </source>
</evidence>
<dbReference type="STRING" id="53376.BST25_04610"/>
<dbReference type="GO" id="GO:0008610">
    <property type="term" value="P:lipid biosynthetic process"/>
    <property type="evidence" value="ECO:0007669"/>
    <property type="project" value="InterPro"/>
</dbReference>
<dbReference type="Pfam" id="PF04116">
    <property type="entry name" value="FA_hydroxylase"/>
    <property type="match status" value="1"/>
</dbReference>
<dbReference type="GO" id="GO:0005506">
    <property type="term" value="F:iron ion binding"/>
    <property type="evidence" value="ECO:0007669"/>
    <property type="project" value="InterPro"/>
</dbReference>
<protein>
    <recommendedName>
        <fullName evidence="6">Fatty acid hydroxylase domain-containing protein</fullName>
    </recommendedName>
</protein>
<keyword evidence="3 5" id="KW-1133">Transmembrane helix</keyword>
<keyword evidence="8" id="KW-1185">Reference proteome</keyword>
<organism evidence="7 8">
    <name type="scientific">Mycobacterium heidelbergense</name>
    <dbReference type="NCBI Taxonomy" id="53376"/>
    <lineage>
        <taxon>Bacteria</taxon>
        <taxon>Bacillati</taxon>
        <taxon>Actinomycetota</taxon>
        <taxon>Actinomycetes</taxon>
        <taxon>Mycobacteriales</taxon>
        <taxon>Mycobacteriaceae</taxon>
        <taxon>Mycobacterium</taxon>
        <taxon>Mycobacterium simiae complex</taxon>
    </lineage>
</organism>
<feature type="transmembrane region" description="Helical" evidence="5">
    <location>
        <begin position="159"/>
        <end position="179"/>
    </location>
</feature>
<dbReference type="EMBL" id="MVHR01000004">
    <property type="protein sequence ID" value="ORA75805.1"/>
    <property type="molecule type" value="Genomic_DNA"/>
</dbReference>
<evidence type="ECO:0000256" key="4">
    <source>
        <dbReference type="ARBA" id="ARBA00023136"/>
    </source>
</evidence>